<gene>
    <name evidence="1" type="ORF">BSK56_24180</name>
</gene>
<evidence type="ECO:0000313" key="2">
    <source>
        <dbReference type="Proteomes" id="UP000187412"/>
    </source>
</evidence>
<dbReference type="SUPFAM" id="SSF53955">
    <property type="entry name" value="Lysozyme-like"/>
    <property type="match status" value="1"/>
</dbReference>
<dbReference type="InterPro" id="IPR022385">
    <property type="entry name" value="Rhs_assc_core"/>
</dbReference>
<evidence type="ECO:0008006" key="3">
    <source>
        <dbReference type="Google" id="ProtNLM"/>
    </source>
</evidence>
<sequence length="300" mass="34184">LNWSGPDNLFGYTSLGYDYYSGYSHAQARDFDSSIGRFMSEDTYEGELNDPLSLNLYTYVSNNPLRYTDPSGNYFCEEGDKGQCVNPSKQKDKNIIITKVQLTLIFTEAGHFQKNKVTSDMVNTLNEVLEKYEINTTLRVRNFLAVITHESLMALTEAGWLSEKSVRKYTERYDPGTKSGKDLGNTKTGDGYLFRGAGYIQLTGRSNYQAFADTMGDKEIMKQGAGYLAEKYAWEAAGNFWKNKGINKIISKGETSKQDEIETFKQVSNAVNRGNAYSKKDPINWEDRRKEYEIVRRIIK</sequence>
<dbReference type="EMBL" id="MPTB01000036">
    <property type="protein sequence ID" value="OMD43202.1"/>
    <property type="molecule type" value="Genomic_DNA"/>
</dbReference>
<dbReference type="InterPro" id="IPR023346">
    <property type="entry name" value="Lysozyme-like_dom_sf"/>
</dbReference>
<feature type="non-terminal residue" evidence="1">
    <location>
        <position position="1"/>
    </location>
</feature>
<keyword evidence="2" id="KW-1185">Reference proteome</keyword>
<dbReference type="Gene3D" id="2.180.10.10">
    <property type="entry name" value="RHS repeat-associated core"/>
    <property type="match status" value="1"/>
</dbReference>
<proteinExistence type="predicted"/>
<dbReference type="PANTHER" id="PTHR34408">
    <property type="entry name" value="FAMILY PROTEIN, PUTATIVE-RELATED"/>
    <property type="match status" value="1"/>
</dbReference>
<dbReference type="NCBIfam" id="TIGR03696">
    <property type="entry name" value="Rhs_assc_core"/>
    <property type="match status" value="1"/>
</dbReference>
<accession>A0ABX3H529</accession>
<dbReference type="InterPro" id="IPR052354">
    <property type="entry name" value="Cell_Wall_Dynamics_Protein"/>
</dbReference>
<dbReference type="PANTHER" id="PTHR34408:SF2">
    <property type="entry name" value="CELL WALL-BINDING PROTEIN YWSB"/>
    <property type="match status" value="1"/>
</dbReference>
<dbReference type="Proteomes" id="UP000187412">
    <property type="component" value="Unassembled WGS sequence"/>
</dbReference>
<name>A0ABX3H529_PAEBO</name>
<dbReference type="RefSeq" id="WP_076113101.1">
    <property type="nucleotide sequence ID" value="NZ_MPTB01000036.1"/>
</dbReference>
<comment type="caution">
    <text evidence="1">The sequence shown here is derived from an EMBL/GenBank/DDBJ whole genome shotgun (WGS) entry which is preliminary data.</text>
</comment>
<evidence type="ECO:0000313" key="1">
    <source>
        <dbReference type="EMBL" id="OMD43202.1"/>
    </source>
</evidence>
<protein>
    <recommendedName>
        <fullName evidence="3">RHS repeat-associated core domain-containing protein</fullName>
    </recommendedName>
</protein>
<organism evidence="1 2">
    <name type="scientific">Paenibacillus borealis</name>
    <dbReference type="NCBI Taxonomy" id="160799"/>
    <lineage>
        <taxon>Bacteria</taxon>
        <taxon>Bacillati</taxon>
        <taxon>Bacillota</taxon>
        <taxon>Bacilli</taxon>
        <taxon>Bacillales</taxon>
        <taxon>Paenibacillaceae</taxon>
        <taxon>Paenibacillus</taxon>
    </lineage>
</organism>
<dbReference type="Gene3D" id="1.10.530.10">
    <property type="match status" value="1"/>
</dbReference>
<reference evidence="1 2" key="1">
    <citation type="submission" date="2016-10" db="EMBL/GenBank/DDBJ databases">
        <title>Paenibacillus species isolates.</title>
        <authorList>
            <person name="Beno S.M."/>
        </authorList>
    </citation>
    <scope>NUCLEOTIDE SEQUENCE [LARGE SCALE GENOMIC DNA]</scope>
    <source>
        <strain evidence="1 2">FSL H7-0744</strain>
    </source>
</reference>